<sequence length="576" mass="67756">MMYLSNTEVHSDLTHYSMTASKNCCGHERPRMVVELGKYKMDPVKTDECRKAKSPFLRPVVLFRKKREEFLKGKSTDIHAERQEKSGIPNYMRSTWMSRVKTCPRLLIQDIVPEMEEPEIDIPPPVQKGGSLQKLTLTDYLEEQREKVYTKFAHAIKREINERLRKDVESELEDIALAERHVEEEEIVFEKLIDEREEKLASALQLSEKYFKMKTQVMEEYEKMTAEVRKLKSDIESFRERLREYTEYKDFLTGLAPAAWREQLALRREQRRQAKLESQKSAMDLAQKGKKKKAKHVTKAKKPPQKQPKKSAKKSVQEEPSDPHQSKAEISDSDEDPEIYFVDPTDIMTALDDLMEEDLFHIQDFQDTLEDMNRIDKILNQTKTETTMLLKKGSEDIKRLNADIGTAEEIASDLELKSKLFSYGEYSVNQDKMIKRLHKEVKMVYDKCMEDVDTSTLSMLSSLEHKVEEIMQLIEELPLGMFDAIERTRETERRQKMLMEKQQLEKQSQIERQRRAAERAASEMKKVTTRKLMYRSQPPKIKKRDSNRLQVKVTQAEKDAEYFFTWPSSARSNRRP</sequence>
<organism evidence="5 6">
    <name type="scientific">Aldrovandia affinis</name>
    <dbReference type="NCBI Taxonomy" id="143900"/>
    <lineage>
        <taxon>Eukaryota</taxon>
        <taxon>Metazoa</taxon>
        <taxon>Chordata</taxon>
        <taxon>Craniata</taxon>
        <taxon>Vertebrata</taxon>
        <taxon>Euteleostomi</taxon>
        <taxon>Actinopterygii</taxon>
        <taxon>Neopterygii</taxon>
        <taxon>Teleostei</taxon>
        <taxon>Notacanthiformes</taxon>
        <taxon>Halosauridae</taxon>
        <taxon>Aldrovandia</taxon>
    </lineage>
</organism>
<feature type="domain" description="DUF4200" evidence="4">
    <location>
        <begin position="140"/>
        <end position="257"/>
    </location>
</feature>
<feature type="coiled-coil region" evidence="2">
    <location>
        <begin position="214"/>
        <end position="248"/>
    </location>
</feature>
<dbReference type="AlphaFoldDB" id="A0AAD7SYX2"/>
<dbReference type="Proteomes" id="UP001221898">
    <property type="component" value="Unassembled WGS sequence"/>
</dbReference>
<feature type="compositionally biased region" description="Basic and acidic residues" evidence="3">
    <location>
        <begin position="517"/>
        <end position="526"/>
    </location>
</feature>
<dbReference type="PANTHER" id="PTHR21683">
    <property type="entry name" value="COILED-COIL DOMAIN-CONTAINING PROTEIN 42 LIKE-2-LIKE-RELATED"/>
    <property type="match status" value="1"/>
</dbReference>
<evidence type="ECO:0000313" key="5">
    <source>
        <dbReference type="EMBL" id="KAJ8411319.1"/>
    </source>
</evidence>
<evidence type="ECO:0000256" key="3">
    <source>
        <dbReference type="SAM" id="MobiDB-lite"/>
    </source>
</evidence>
<keyword evidence="6" id="KW-1185">Reference proteome</keyword>
<feature type="region of interest" description="Disordered" evidence="3">
    <location>
        <begin position="517"/>
        <end position="549"/>
    </location>
</feature>
<proteinExistence type="predicted"/>
<dbReference type="PANTHER" id="PTHR21683:SF7">
    <property type="entry name" value="COILED-COIL DOMAIN-CONTAINING PROTEIN 38"/>
    <property type="match status" value="1"/>
</dbReference>
<evidence type="ECO:0000256" key="2">
    <source>
        <dbReference type="SAM" id="Coils"/>
    </source>
</evidence>
<protein>
    <recommendedName>
        <fullName evidence="4">DUF4200 domain-containing protein</fullName>
    </recommendedName>
</protein>
<accession>A0AAD7SYX2</accession>
<feature type="region of interest" description="Disordered" evidence="3">
    <location>
        <begin position="271"/>
        <end position="338"/>
    </location>
</feature>
<feature type="compositionally biased region" description="Basic residues" evidence="3">
    <location>
        <begin position="288"/>
        <end position="313"/>
    </location>
</feature>
<dbReference type="EMBL" id="JAINUG010000023">
    <property type="protein sequence ID" value="KAJ8411319.1"/>
    <property type="molecule type" value="Genomic_DNA"/>
</dbReference>
<name>A0AAD7SYX2_9TELE</name>
<evidence type="ECO:0000313" key="6">
    <source>
        <dbReference type="Proteomes" id="UP001221898"/>
    </source>
</evidence>
<gene>
    <name evidence="5" type="ORF">AAFF_G00173250</name>
</gene>
<dbReference type="InterPro" id="IPR051147">
    <property type="entry name" value="CFAP_domain-containing"/>
</dbReference>
<dbReference type="Pfam" id="PF13863">
    <property type="entry name" value="DUF4200"/>
    <property type="match status" value="1"/>
</dbReference>
<reference evidence="5" key="1">
    <citation type="journal article" date="2023" name="Science">
        <title>Genome structures resolve the early diversification of teleost fishes.</title>
        <authorList>
            <person name="Parey E."/>
            <person name="Louis A."/>
            <person name="Montfort J."/>
            <person name="Bouchez O."/>
            <person name="Roques C."/>
            <person name="Iampietro C."/>
            <person name="Lluch J."/>
            <person name="Castinel A."/>
            <person name="Donnadieu C."/>
            <person name="Desvignes T."/>
            <person name="Floi Bucao C."/>
            <person name="Jouanno E."/>
            <person name="Wen M."/>
            <person name="Mejri S."/>
            <person name="Dirks R."/>
            <person name="Jansen H."/>
            <person name="Henkel C."/>
            <person name="Chen W.J."/>
            <person name="Zahm M."/>
            <person name="Cabau C."/>
            <person name="Klopp C."/>
            <person name="Thompson A.W."/>
            <person name="Robinson-Rechavi M."/>
            <person name="Braasch I."/>
            <person name="Lecointre G."/>
            <person name="Bobe J."/>
            <person name="Postlethwait J.H."/>
            <person name="Berthelot C."/>
            <person name="Roest Crollius H."/>
            <person name="Guiguen Y."/>
        </authorList>
    </citation>
    <scope>NUCLEOTIDE SEQUENCE</scope>
    <source>
        <strain evidence="5">NC1722</strain>
    </source>
</reference>
<dbReference type="GO" id="GO:0005813">
    <property type="term" value="C:centrosome"/>
    <property type="evidence" value="ECO:0007669"/>
    <property type="project" value="TreeGrafter"/>
</dbReference>
<feature type="compositionally biased region" description="Basic and acidic residues" evidence="3">
    <location>
        <begin position="315"/>
        <end position="330"/>
    </location>
</feature>
<comment type="caution">
    <text evidence="5">The sequence shown here is derived from an EMBL/GenBank/DDBJ whole genome shotgun (WGS) entry which is preliminary data.</text>
</comment>
<evidence type="ECO:0000259" key="4">
    <source>
        <dbReference type="Pfam" id="PF13863"/>
    </source>
</evidence>
<dbReference type="InterPro" id="IPR025252">
    <property type="entry name" value="DUF4200"/>
</dbReference>
<evidence type="ECO:0000256" key="1">
    <source>
        <dbReference type="ARBA" id="ARBA00023054"/>
    </source>
</evidence>
<keyword evidence="1 2" id="KW-0175">Coiled coil</keyword>